<dbReference type="GO" id="GO:0032259">
    <property type="term" value="P:methylation"/>
    <property type="evidence" value="ECO:0007669"/>
    <property type="project" value="UniProtKB-KW"/>
</dbReference>
<evidence type="ECO:0000256" key="8">
    <source>
        <dbReference type="SAM" id="Coils"/>
    </source>
</evidence>
<feature type="domain" description="DNA methylase adenine-specific" evidence="9">
    <location>
        <begin position="162"/>
        <end position="462"/>
    </location>
</feature>
<reference evidence="11 12" key="1">
    <citation type="submission" date="2019-07" db="EMBL/GenBank/DDBJ databases">
        <title>The draft genome sequence of Aquimarina algiphila M91.</title>
        <authorList>
            <person name="Meng X."/>
        </authorList>
    </citation>
    <scope>NUCLEOTIDE SEQUENCE [LARGE SCALE GENOMIC DNA]</scope>
    <source>
        <strain evidence="11 12">M91</strain>
    </source>
</reference>
<dbReference type="InterPro" id="IPR051537">
    <property type="entry name" value="DNA_Adenine_Mtase"/>
</dbReference>
<feature type="domain" description="N6 adenine-specific DNA methyltransferase N-terminal" evidence="10">
    <location>
        <begin position="2"/>
        <end position="148"/>
    </location>
</feature>
<evidence type="ECO:0000259" key="10">
    <source>
        <dbReference type="Pfam" id="PF12161"/>
    </source>
</evidence>
<dbReference type="InterPro" id="IPR022749">
    <property type="entry name" value="D12N6_MeTrfase_N"/>
</dbReference>
<dbReference type="InterPro" id="IPR038333">
    <property type="entry name" value="T1MK-like_N_sf"/>
</dbReference>
<evidence type="ECO:0000313" key="11">
    <source>
        <dbReference type="EMBL" id="TSE08055.1"/>
    </source>
</evidence>
<sequence length="844" mass="97846">MDACDILRGNMDASEFKEYILGMLFLKRLNDKFEQERAVRERDLRKQGLPEDKIKVALEMENKYEYFVPTIARWNYKIKDENGNDINEGVLHVKKDVGNHLNKALAELEERNPDKLSGVLTNINFNRTIGKNKNALNDEKLIEFIQHFNKVQLIDGNFEFPDLLGAAYEYLIKYFADSAGKKGGEFYTPSEVVKLLVNILEPGKETTIYDPTCGSGGMLIEAKNYVQARYGNSSSMGFYGQELNGTTWSLCKMNMLFHDIFDAEILQGDTIADPQHVDQGELKRFDMVIANPPFSANYSDIKKHKDRFQYWMPKKKKADFMFVQHMVSVLKNNGRMAVVMPHGVLFRGSEEKNMREWLIHRGYLETVIGLPQGLFYGTGIPASVLIINKKGAATRKKVQFINADREFKEGKNQNKLRPEDIVKISYTYRTKEPLKGYAQSIKKEDLAKEEYNFNIRRYVDNSPPAEPHDVHAHLHGGIPTTEVETLQGYWDNYPTIRNDFFEPLKKEYSKFTEQVDSKEVIKKIVTNHKDIENKQIQYNICIEAWWNTNLPKLEALPTKKNVFELYRDFSKSIATDFSALGILDLHKSRGAFAAYWDVLEVDLKSVAASGWNAELIPDDEIIASQFPKVLVELNEKEARSNELEALFKEVNELEAEEYDEDNYEVFPKEILKEYKAELKECNVRLRAIKKELKALRVRIKAKEKAGEETKELEEELRGKEKVELKLTKQKESIEAKLFRHNQLEKELKDCKATIKEIKERKAELVERARGKISTKEAKALILARWKKTLFDTVMDYVNRYERAFIKELEIRFTKYNHTLTSILDERETAANQLSDFLMELGYEG</sequence>
<evidence type="ECO:0000256" key="6">
    <source>
        <dbReference type="ARBA" id="ARBA00022747"/>
    </source>
</evidence>
<evidence type="ECO:0000256" key="5">
    <source>
        <dbReference type="ARBA" id="ARBA00022691"/>
    </source>
</evidence>
<dbReference type="GO" id="GO:0003677">
    <property type="term" value="F:DNA binding"/>
    <property type="evidence" value="ECO:0007669"/>
    <property type="project" value="InterPro"/>
</dbReference>
<comment type="caution">
    <text evidence="11">The sequence shown here is derived from an EMBL/GenBank/DDBJ whole genome shotgun (WGS) entry which is preliminary data.</text>
</comment>
<feature type="coiled-coil region" evidence="8">
    <location>
        <begin position="633"/>
        <end position="767"/>
    </location>
</feature>
<dbReference type="PROSITE" id="PS00092">
    <property type="entry name" value="N6_MTASE"/>
    <property type="match status" value="1"/>
</dbReference>
<evidence type="ECO:0000256" key="2">
    <source>
        <dbReference type="ARBA" id="ARBA00011900"/>
    </source>
</evidence>
<keyword evidence="4 11" id="KW-0808">Transferase</keyword>
<accession>A0A554VJI1</accession>
<keyword evidence="3 11" id="KW-0489">Methyltransferase</keyword>
<keyword evidence="12" id="KW-1185">Reference proteome</keyword>
<dbReference type="InterPro" id="IPR029063">
    <property type="entry name" value="SAM-dependent_MTases_sf"/>
</dbReference>
<dbReference type="EMBL" id="VLNR01000027">
    <property type="protein sequence ID" value="TSE08055.1"/>
    <property type="molecule type" value="Genomic_DNA"/>
</dbReference>
<keyword evidence="5" id="KW-0949">S-adenosyl-L-methionine</keyword>
<dbReference type="PANTHER" id="PTHR42933">
    <property type="entry name" value="SLR6095 PROTEIN"/>
    <property type="match status" value="1"/>
</dbReference>
<gene>
    <name evidence="11" type="ORF">FOF46_14215</name>
</gene>
<dbReference type="PANTHER" id="PTHR42933:SF3">
    <property type="entry name" value="TYPE I RESTRICTION ENZYME MJAVIII METHYLASE SUBUNIT"/>
    <property type="match status" value="1"/>
</dbReference>
<dbReference type="Pfam" id="PF12161">
    <property type="entry name" value="HsdM_N"/>
    <property type="match status" value="1"/>
</dbReference>
<evidence type="ECO:0000259" key="9">
    <source>
        <dbReference type="Pfam" id="PF02384"/>
    </source>
</evidence>
<dbReference type="Gene3D" id="1.20.1260.30">
    <property type="match status" value="1"/>
</dbReference>
<dbReference type="NCBIfam" id="TIGR00497">
    <property type="entry name" value="hsdM"/>
    <property type="match status" value="1"/>
</dbReference>
<dbReference type="Proteomes" id="UP000318833">
    <property type="component" value="Unassembled WGS sequence"/>
</dbReference>
<dbReference type="EC" id="2.1.1.72" evidence="2"/>
<dbReference type="AlphaFoldDB" id="A0A554VJI1"/>
<evidence type="ECO:0000256" key="1">
    <source>
        <dbReference type="ARBA" id="ARBA00006594"/>
    </source>
</evidence>
<proteinExistence type="inferred from homology"/>
<dbReference type="GO" id="GO:0008170">
    <property type="term" value="F:N-methyltransferase activity"/>
    <property type="evidence" value="ECO:0007669"/>
    <property type="project" value="InterPro"/>
</dbReference>
<keyword evidence="8" id="KW-0175">Coiled coil</keyword>
<comment type="catalytic activity">
    <reaction evidence="7">
        <text>a 2'-deoxyadenosine in DNA + S-adenosyl-L-methionine = an N(6)-methyl-2'-deoxyadenosine in DNA + S-adenosyl-L-homocysteine + H(+)</text>
        <dbReference type="Rhea" id="RHEA:15197"/>
        <dbReference type="Rhea" id="RHEA-COMP:12418"/>
        <dbReference type="Rhea" id="RHEA-COMP:12419"/>
        <dbReference type="ChEBI" id="CHEBI:15378"/>
        <dbReference type="ChEBI" id="CHEBI:57856"/>
        <dbReference type="ChEBI" id="CHEBI:59789"/>
        <dbReference type="ChEBI" id="CHEBI:90615"/>
        <dbReference type="ChEBI" id="CHEBI:90616"/>
        <dbReference type="EC" id="2.1.1.72"/>
    </reaction>
</comment>
<dbReference type="SUPFAM" id="SSF53335">
    <property type="entry name" value="S-adenosyl-L-methionine-dependent methyltransferases"/>
    <property type="match status" value="1"/>
</dbReference>
<evidence type="ECO:0000256" key="4">
    <source>
        <dbReference type="ARBA" id="ARBA00022679"/>
    </source>
</evidence>
<dbReference type="InterPro" id="IPR003356">
    <property type="entry name" value="DNA_methylase_A-5"/>
</dbReference>
<dbReference type="InterPro" id="IPR002052">
    <property type="entry name" value="DNA_methylase_N6_adenine_CS"/>
</dbReference>
<evidence type="ECO:0000313" key="12">
    <source>
        <dbReference type="Proteomes" id="UP000318833"/>
    </source>
</evidence>
<dbReference type="GO" id="GO:0009307">
    <property type="term" value="P:DNA restriction-modification system"/>
    <property type="evidence" value="ECO:0007669"/>
    <property type="project" value="UniProtKB-KW"/>
</dbReference>
<organism evidence="11 12">
    <name type="scientific">Aquimarina algiphila</name>
    <dbReference type="NCBI Taxonomy" id="2047982"/>
    <lineage>
        <taxon>Bacteria</taxon>
        <taxon>Pseudomonadati</taxon>
        <taxon>Bacteroidota</taxon>
        <taxon>Flavobacteriia</taxon>
        <taxon>Flavobacteriales</taxon>
        <taxon>Flavobacteriaceae</taxon>
        <taxon>Aquimarina</taxon>
    </lineage>
</organism>
<dbReference type="PRINTS" id="PR00507">
    <property type="entry name" value="N12N6MTFRASE"/>
</dbReference>
<name>A0A554VJI1_9FLAO</name>
<dbReference type="GO" id="GO:0009007">
    <property type="term" value="F:site-specific DNA-methyltransferase (adenine-specific) activity"/>
    <property type="evidence" value="ECO:0007669"/>
    <property type="project" value="UniProtKB-EC"/>
</dbReference>
<keyword evidence="6" id="KW-0680">Restriction system</keyword>
<protein>
    <recommendedName>
        <fullName evidence="2">site-specific DNA-methyltransferase (adenine-specific)</fullName>
        <ecNumber evidence="2">2.1.1.72</ecNumber>
    </recommendedName>
</protein>
<dbReference type="Gene3D" id="3.40.50.150">
    <property type="entry name" value="Vaccinia Virus protein VP39"/>
    <property type="match status" value="1"/>
</dbReference>
<evidence type="ECO:0000256" key="7">
    <source>
        <dbReference type="ARBA" id="ARBA00047942"/>
    </source>
</evidence>
<dbReference type="InterPro" id="IPR004546">
    <property type="entry name" value="Restrct_endonuc_T1M"/>
</dbReference>
<dbReference type="Pfam" id="PF02384">
    <property type="entry name" value="N6_Mtase"/>
    <property type="match status" value="1"/>
</dbReference>
<comment type="similarity">
    <text evidence="1">Belongs to the N(4)/N(6)-methyltransferase family.</text>
</comment>
<evidence type="ECO:0000256" key="3">
    <source>
        <dbReference type="ARBA" id="ARBA00022603"/>
    </source>
</evidence>
<dbReference type="OrthoDB" id="9814572at2"/>